<feature type="transmembrane region" description="Helical" evidence="1">
    <location>
        <begin position="59"/>
        <end position="80"/>
    </location>
</feature>
<keyword evidence="1" id="KW-1133">Transmembrane helix</keyword>
<proteinExistence type="predicted"/>
<evidence type="ECO:0000313" key="3">
    <source>
        <dbReference type="EMBL" id="PIR77728.1"/>
    </source>
</evidence>
<protein>
    <recommendedName>
        <fullName evidence="2">YdbS-like PH domain-containing protein</fullName>
    </recommendedName>
</protein>
<dbReference type="Proteomes" id="UP000228528">
    <property type="component" value="Unassembled WGS sequence"/>
</dbReference>
<gene>
    <name evidence="3" type="ORF">COU30_00830</name>
</gene>
<dbReference type="PANTHER" id="PTHR37938">
    <property type="entry name" value="BLL0215 PROTEIN"/>
    <property type="match status" value="1"/>
</dbReference>
<evidence type="ECO:0000256" key="1">
    <source>
        <dbReference type="SAM" id="Phobius"/>
    </source>
</evidence>
<evidence type="ECO:0000259" key="2">
    <source>
        <dbReference type="Pfam" id="PF03703"/>
    </source>
</evidence>
<dbReference type="AlphaFoldDB" id="A0A2M6P215"/>
<organism evidence="3 4">
    <name type="scientific">Candidatus Magasanikbacteria bacterium CG10_big_fil_rev_8_21_14_0_10_38_6</name>
    <dbReference type="NCBI Taxonomy" id="1974647"/>
    <lineage>
        <taxon>Bacteria</taxon>
        <taxon>Candidatus Magasanikiibacteriota</taxon>
    </lineage>
</organism>
<keyword evidence="1" id="KW-0812">Transmembrane</keyword>
<dbReference type="PANTHER" id="PTHR37938:SF1">
    <property type="entry name" value="BLL0215 PROTEIN"/>
    <property type="match status" value="1"/>
</dbReference>
<dbReference type="Pfam" id="PF03703">
    <property type="entry name" value="bPH_2"/>
    <property type="match status" value="1"/>
</dbReference>
<keyword evidence="1" id="KW-0472">Membrane</keyword>
<name>A0A2M6P215_9BACT</name>
<accession>A0A2M6P215</accession>
<evidence type="ECO:0000313" key="4">
    <source>
        <dbReference type="Proteomes" id="UP000228528"/>
    </source>
</evidence>
<reference evidence="4" key="1">
    <citation type="submission" date="2017-09" db="EMBL/GenBank/DDBJ databases">
        <title>Depth-based differentiation of microbial function through sediment-hosted aquifers and enrichment of novel symbionts in the deep terrestrial subsurface.</title>
        <authorList>
            <person name="Probst A.J."/>
            <person name="Ladd B."/>
            <person name="Jarett J.K."/>
            <person name="Geller-Mcgrath D.E."/>
            <person name="Sieber C.M.K."/>
            <person name="Emerson J.B."/>
            <person name="Anantharaman K."/>
            <person name="Thomas B.C."/>
            <person name="Malmstrom R."/>
            <person name="Stieglmeier M."/>
            <person name="Klingl A."/>
            <person name="Woyke T."/>
            <person name="Ryan C.M."/>
            <person name="Banfield J.F."/>
        </authorList>
    </citation>
    <scope>NUCLEOTIDE SEQUENCE [LARGE SCALE GENOMIC DNA]</scope>
</reference>
<sequence length="186" mass="21575">MKIPELIKQKSYERIVYTLRRHPITFLPILGLFIILMLVPVGLYLIANAIIPNFTANEAAYPAFILTMSGYCISVLVLFFTQFIDYYLDLWVVTNDRIIDIEQFGLFSRITSELDLFRIQDVSSDITGLFSTMFNYGDVIVKTASNNQSIIFRNVSDPNTIRENLIKLSHEDRKYHYQNTKDTPDE</sequence>
<feature type="domain" description="YdbS-like PH" evidence="2">
    <location>
        <begin position="91"/>
        <end position="165"/>
    </location>
</feature>
<feature type="transmembrane region" description="Helical" evidence="1">
    <location>
        <begin position="24"/>
        <end position="47"/>
    </location>
</feature>
<dbReference type="EMBL" id="PFBW01000036">
    <property type="protein sequence ID" value="PIR77728.1"/>
    <property type="molecule type" value="Genomic_DNA"/>
</dbReference>
<dbReference type="InterPro" id="IPR005182">
    <property type="entry name" value="YdbS-like_PH"/>
</dbReference>
<comment type="caution">
    <text evidence="3">The sequence shown here is derived from an EMBL/GenBank/DDBJ whole genome shotgun (WGS) entry which is preliminary data.</text>
</comment>